<dbReference type="Gene3D" id="1.10.460.10">
    <property type="entry name" value="Topoisomerase I, domain 2"/>
    <property type="match status" value="1"/>
</dbReference>
<feature type="domain" description="Topo IA-type catalytic" evidence="2">
    <location>
        <begin position="1"/>
        <end position="182"/>
    </location>
</feature>
<dbReference type="Gene3D" id="1.10.290.10">
    <property type="entry name" value="Topoisomerase I, domain 4"/>
    <property type="match status" value="1"/>
</dbReference>
<dbReference type="GO" id="GO:0043597">
    <property type="term" value="C:cytoplasmic replication fork"/>
    <property type="evidence" value="ECO:0007669"/>
    <property type="project" value="TreeGrafter"/>
</dbReference>
<dbReference type="SUPFAM" id="SSF56712">
    <property type="entry name" value="Prokaryotic type I DNA topoisomerase"/>
    <property type="match status" value="1"/>
</dbReference>
<dbReference type="GO" id="GO:0006281">
    <property type="term" value="P:DNA repair"/>
    <property type="evidence" value="ECO:0007669"/>
    <property type="project" value="TreeGrafter"/>
</dbReference>
<dbReference type="InterPro" id="IPR013824">
    <property type="entry name" value="Topo_IA_cen_sub1"/>
</dbReference>
<dbReference type="Pfam" id="PF01131">
    <property type="entry name" value="Topoisom_bac"/>
    <property type="match status" value="1"/>
</dbReference>
<dbReference type="GO" id="GO:0003677">
    <property type="term" value="F:DNA binding"/>
    <property type="evidence" value="ECO:0007669"/>
    <property type="project" value="InterPro"/>
</dbReference>
<dbReference type="Gene3D" id="2.70.20.10">
    <property type="entry name" value="Topoisomerase I, domain 3"/>
    <property type="match status" value="1"/>
</dbReference>
<dbReference type="InterPro" id="IPR013826">
    <property type="entry name" value="Topo_IA_cen_sub3"/>
</dbReference>
<reference evidence="3" key="1">
    <citation type="journal article" date="2013" name="Environ. Microbiol.">
        <title>Microbiota from the distal guts of lean and obese adolescents exhibit partial functional redundancy besides clear differences in community structure.</title>
        <authorList>
            <person name="Ferrer M."/>
            <person name="Ruiz A."/>
            <person name="Lanza F."/>
            <person name="Haange S.B."/>
            <person name="Oberbach A."/>
            <person name="Till H."/>
            <person name="Bargiela R."/>
            <person name="Campoy C."/>
            <person name="Segura M.T."/>
            <person name="Richter M."/>
            <person name="von Bergen M."/>
            <person name="Seifert J."/>
            <person name="Suarez A."/>
        </authorList>
    </citation>
    <scope>NUCLEOTIDE SEQUENCE</scope>
</reference>
<name>K1S5B8_9ZZZZ</name>
<dbReference type="GO" id="GO:0006265">
    <property type="term" value="P:DNA topological change"/>
    <property type="evidence" value="ECO:0007669"/>
    <property type="project" value="InterPro"/>
</dbReference>
<dbReference type="PRINTS" id="PR00417">
    <property type="entry name" value="PRTPISMRASEI"/>
</dbReference>
<feature type="non-terminal residue" evidence="3">
    <location>
        <position position="182"/>
    </location>
</feature>
<dbReference type="InterPro" id="IPR000380">
    <property type="entry name" value="Topo_IA"/>
</dbReference>
<gene>
    <name evidence="3" type="ORF">LEA_17760</name>
</gene>
<dbReference type="InterPro" id="IPR023405">
    <property type="entry name" value="Topo_IA_core_domain"/>
</dbReference>
<dbReference type="PROSITE" id="PS52039">
    <property type="entry name" value="TOPO_IA_2"/>
    <property type="match status" value="1"/>
</dbReference>
<protein>
    <submittedName>
        <fullName evidence="3">DNA topoisomerase III</fullName>
    </submittedName>
</protein>
<sequence>MVAGRVQTPTLALVCQRYLENRDFTAQTFYRLKLHTAKDATAFSALSVDKYASQVEATQHRQAVLESAEVRIVKVESRETTENVPLLYDLTSLQRDANRRHGFPAEKTLNIAQDLYEAKLITYPRTGSRYIPEDLYAQVPALLNSLHLHPEFGRYALELAEIPLNRHSVNNDKVTDHHALLI</sequence>
<accession>K1S5B8</accession>
<evidence type="ECO:0000256" key="1">
    <source>
        <dbReference type="ARBA" id="ARBA00023235"/>
    </source>
</evidence>
<comment type="caution">
    <text evidence="3">The sequence shown here is derived from an EMBL/GenBank/DDBJ whole genome shotgun (WGS) entry which is preliminary data.</text>
</comment>
<dbReference type="AlphaFoldDB" id="K1S5B8"/>
<evidence type="ECO:0000259" key="2">
    <source>
        <dbReference type="PROSITE" id="PS52039"/>
    </source>
</evidence>
<dbReference type="EMBL" id="AJWY01012174">
    <property type="protein sequence ID" value="EKC50674.1"/>
    <property type="molecule type" value="Genomic_DNA"/>
</dbReference>
<dbReference type="GO" id="GO:0006310">
    <property type="term" value="P:DNA recombination"/>
    <property type="evidence" value="ECO:0007669"/>
    <property type="project" value="TreeGrafter"/>
</dbReference>
<proteinExistence type="predicted"/>
<evidence type="ECO:0000313" key="3">
    <source>
        <dbReference type="EMBL" id="EKC50674.1"/>
    </source>
</evidence>
<dbReference type="InterPro" id="IPR013497">
    <property type="entry name" value="Topo_IA_cen"/>
</dbReference>
<dbReference type="InterPro" id="IPR013825">
    <property type="entry name" value="Topo_IA_cen_sub2"/>
</dbReference>
<keyword evidence="1 3" id="KW-0413">Isomerase</keyword>
<organism evidence="3">
    <name type="scientific">human gut metagenome</name>
    <dbReference type="NCBI Taxonomy" id="408170"/>
    <lineage>
        <taxon>unclassified sequences</taxon>
        <taxon>metagenomes</taxon>
        <taxon>organismal metagenomes</taxon>
    </lineage>
</organism>
<dbReference type="PANTHER" id="PTHR11390">
    <property type="entry name" value="PROKARYOTIC DNA TOPOISOMERASE"/>
    <property type="match status" value="1"/>
</dbReference>
<dbReference type="PANTHER" id="PTHR11390:SF21">
    <property type="entry name" value="DNA TOPOISOMERASE 3-ALPHA"/>
    <property type="match status" value="1"/>
</dbReference>
<dbReference type="GO" id="GO:0003917">
    <property type="term" value="F:DNA topoisomerase type I (single strand cut, ATP-independent) activity"/>
    <property type="evidence" value="ECO:0007669"/>
    <property type="project" value="InterPro"/>
</dbReference>